<proteinExistence type="predicted"/>
<protein>
    <submittedName>
        <fullName evidence="3">Uncharacterized protein</fullName>
    </submittedName>
</protein>
<dbReference type="Proteomes" id="UP000887566">
    <property type="component" value="Unplaced"/>
</dbReference>
<feature type="region of interest" description="Disordered" evidence="1">
    <location>
        <begin position="1"/>
        <end position="41"/>
    </location>
</feature>
<accession>A0A914V8V6</accession>
<sequence>MCDRRQMSGVQSRRKEQLEWKQKSGAEDRAETGNRSGPVQRAAELRRVCTCREAAKTHMTKNRWNRRAYDERKRVTRTGGRAAALCPKKEGNEECTLTENSFYDESKFHT</sequence>
<feature type="compositionally biased region" description="Basic and acidic residues" evidence="1">
    <location>
        <begin position="13"/>
        <end position="32"/>
    </location>
</feature>
<name>A0A914V8V6_9BILA</name>
<dbReference type="AlphaFoldDB" id="A0A914V8V6"/>
<evidence type="ECO:0000313" key="2">
    <source>
        <dbReference type="Proteomes" id="UP000887566"/>
    </source>
</evidence>
<evidence type="ECO:0000256" key="1">
    <source>
        <dbReference type="SAM" id="MobiDB-lite"/>
    </source>
</evidence>
<evidence type="ECO:0000313" key="3">
    <source>
        <dbReference type="WBParaSite" id="PSAMB.scaffold1672size28847.g14288.t1"/>
    </source>
</evidence>
<organism evidence="2 3">
    <name type="scientific">Plectus sambesii</name>
    <dbReference type="NCBI Taxonomy" id="2011161"/>
    <lineage>
        <taxon>Eukaryota</taxon>
        <taxon>Metazoa</taxon>
        <taxon>Ecdysozoa</taxon>
        <taxon>Nematoda</taxon>
        <taxon>Chromadorea</taxon>
        <taxon>Plectida</taxon>
        <taxon>Plectina</taxon>
        <taxon>Plectoidea</taxon>
        <taxon>Plectidae</taxon>
        <taxon>Plectus</taxon>
    </lineage>
</organism>
<keyword evidence="2" id="KW-1185">Reference proteome</keyword>
<reference evidence="3" key="1">
    <citation type="submission" date="2022-11" db="UniProtKB">
        <authorList>
            <consortium name="WormBaseParasite"/>
        </authorList>
    </citation>
    <scope>IDENTIFICATION</scope>
</reference>
<dbReference type="WBParaSite" id="PSAMB.scaffold1672size28847.g14288.t1">
    <property type="protein sequence ID" value="PSAMB.scaffold1672size28847.g14288.t1"/>
    <property type="gene ID" value="PSAMB.scaffold1672size28847.g14288"/>
</dbReference>